<feature type="region of interest" description="Disordered" evidence="1">
    <location>
        <begin position="65"/>
        <end position="107"/>
    </location>
</feature>
<name>A0A6N1VHA6_9HYPH</name>
<sequence length="166" mass="18334">MTKETGSKPFSRARLQDTEEMAQKFYAFGLEGIPNWVIALRLGCHVNTVGTFLRRAPRSKAALERGRAEAVERSRRPGGSAWEAEQAWRGGRKLPRPRPGEPCPACGRMVDGEDTIVLRASELADARKRFEAIIDRYIAVKSGEREEDGPPSDPGQALPVTFNAKA</sequence>
<evidence type="ECO:0000313" key="3">
    <source>
        <dbReference type="Proteomes" id="UP000509367"/>
    </source>
</evidence>
<accession>A0A6N1VHA6</accession>
<feature type="compositionally biased region" description="Basic and acidic residues" evidence="1">
    <location>
        <begin position="65"/>
        <end position="75"/>
    </location>
</feature>
<dbReference type="RefSeq" id="WP_175276575.1">
    <property type="nucleotide sequence ID" value="NZ_CP054836.1"/>
</dbReference>
<keyword evidence="3" id="KW-1185">Reference proteome</keyword>
<organism evidence="2 3">
    <name type="scientific">Oricola thermophila</name>
    <dbReference type="NCBI Taxonomy" id="2742145"/>
    <lineage>
        <taxon>Bacteria</taxon>
        <taxon>Pseudomonadati</taxon>
        <taxon>Pseudomonadota</taxon>
        <taxon>Alphaproteobacteria</taxon>
        <taxon>Hyphomicrobiales</taxon>
        <taxon>Ahrensiaceae</taxon>
        <taxon>Oricola</taxon>
    </lineage>
</organism>
<gene>
    <name evidence="2" type="ORF">HTY61_09590</name>
</gene>
<evidence type="ECO:0000313" key="2">
    <source>
        <dbReference type="EMBL" id="QKV18682.1"/>
    </source>
</evidence>
<proteinExistence type="predicted"/>
<dbReference type="EMBL" id="CP054836">
    <property type="protein sequence ID" value="QKV18682.1"/>
    <property type="molecule type" value="Genomic_DNA"/>
</dbReference>
<feature type="region of interest" description="Disordered" evidence="1">
    <location>
        <begin position="142"/>
        <end position="166"/>
    </location>
</feature>
<dbReference type="Proteomes" id="UP000509367">
    <property type="component" value="Chromosome"/>
</dbReference>
<dbReference type="KEGG" id="orm:HTY61_09590"/>
<evidence type="ECO:0000256" key="1">
    <source>
        <dbReference type="SAM" id="MobiDB-lite"/>
    </source>
</evidence>
<dbReference type="AlphaFoldDB" id="A0A6N1VHA6"/>
<reference evidence="2 3" key="1">
    <citation type="submission" date="2020-06" db="EMBL/GenBank/DDBJ databases">
        <title>Oricola thermophila sp. nov. isolated from a tidal sediments.</title>
        <authorList>
            <person name="Kwon K.K."/>
            <person name="Yang S.-H."/>
            <person name="Park M.-J."/>
        </authorList>
    </citation>
    <scope>NUCLEOTIDE SEQUENCE [LARGE SCALE GENOMIC DNA]</scope>
    <source>
        <strain evidence="2 3">MEBiC13590</strain>
    </source>
</reference>
<protein>
    <submittedName>
        <fullName evidence="2">Uncharacterized protein</fullName>
    </submittedName>
</protein>